<evidence type="ECO:0000313" key="4">
    <source>
        <dbReference type="Proteomes" id="UP000515703"/>
    </source>
</evidence>
<accession>A0A7I8DQH5</accession>
<dbReference type="Proteomes" id="UP000515703">
    <property type="component" value="Chromosome"/>
</dbReference>
<dbReference type="InterPro" id="IPR009061">
    <property type="entry name" value="DNA-bd_dom_put_sf"/>
</dbReference>
<dbReference type="InterPro" id="IPR000551">
    <property type="entry name" value="MerR-type_HTH_dom"/>
</dbReference>
<dbReference type="PANTHER" id="PTHR30204">
    <property type="entry name" value="REDOX-CYCLING DRUG-SENSING TRANSCRIPTIONAL ACTIVATOR SOXR"/>
    <property type="match status" value="1"/>
</dbReference>
<evidence type="ECO:0000259" key="2">
    <source>
        <dbReference type="PROSITE" id="PS50937"/>
    </source>
</evidence>
<dbReference type="RefSeq" id="WP_185255640.1">
    <property type="nucleotide sequence ID" value="NZ_AP023368.1"/>
</dbReference>
<evidence type="ECO:0000313" key="3">
    <source>
        <dbReference type="EMBL" id="BCJ99917.1"/>
    </source>
</evidence>
<dbReference type="Gene3D" id="1.10.1660.10">
    <property type="match status" value="1"/>
</dbReference>
<dbReference type="SMART" id="SM00422">
    <property type="entry name" value="HTH_MERR"/>
    <property type="match status" value="1"/>
</dbReference>
<dbReference type="Pfam" id="PF06445">
    <property type="entry name" value="GyrI-like"/>
    <property type="match status" value="1"/>
</dbReference>
<proteinExistence type="predicted"/>
<evidence type="ECO:0000256" key="1">
    <source>
        <dbReference type="ARBA" id="ARBA00023125"/>
    </source>
</evidence>
<dbReference type="Pfam" id="PF13411">
    <property type="entry name" value="MerR_1"/>
    <property type="match status" value="1"/>
</dbReference>
<dbReference type="Gene3D" id="3.20.80.10">
    <property type="entry name" value="Regulatory factor, effector binding domain"/>
    <property type="match status" value="1"/>
</dbReference>
<dbReference type="PROSITE" id="PS00552">
    <property type="entry name" value="HTH_MERR_1"/>
    <property type="match status" value="1"/>
</dbReference>
<dbReference type="InterPro" id="IPR010499">
    <property type="entry name" value="AraC_E-bd"/>
</dbReference>
<keyword evidence="1" id="KW-0238">DNA-binding</keyword>
<dbReference type="GO" id="GO:0003677">
    <property type="term" value="F:DNA binding"/>
    <property type="evidence" value="ECO:0007669"/>
    <property type="project" value="UniProtKB-KW"/>
</dbReference>
<dbReference type="EMBL" id="AP023368">
    <property type="protein sequence ID" value="BCJ99917.1"/>
    <property type="molecule type" value="Genomic_DNA"/>
</dbReference>
<dbReference type="InterPro" id="IPR011256">
    <property type="entry name" value="Reg_factor_effector_dom_sf"/>
</dbReference>
<reference evidence="3 4" key="2">
    <citation type="submission" date="2020-08" db="EMBL/GenBank/DDBJ databases">
        <authorList>
            <person name="Ueki A."/>
            <person name="Tonouchi A."/>
        </authorList>
    </citation>
    <scope>NUCLEOTIDE SEQUENCE [LARGE SCALE GENOMIC DNA]</scope>
    <source>
        <strain evidence="3 4">CTTW</strain>
    </source>
</reference>
<reference evidence="3 4" key="1">
    <citation type="submission" date="2020-08" db="EMBL/GenBank/DDBJ databases">
        <title>Draft genome sequencing of an Anaerocolumna strain isolated from anoxic soil subjected to BSD treatment.</title>
        <authorList>
            <person name="Uek A."/>
            <person name="Tonouchi A."/>
        </authorList>
    </citation>
    <scope>NUCLEOTIDE SEQUENCE [LARGE SCALE GENOMIC DNA]</scope>
    <source>
        <strain evidence="3 4">CTTW</strain>
    </source>
</reference>
<keyword evidence="4" id="KW-1185">Reference proteome</keyword>
<gene>
    <name evidence="3" type="ORF">bsdcttw_29580</name>
</gene>
<dbReference type="SUPFAM" id="SSF46955">
    <property type="entry name" value="Putative DNA-binding domain"/>
    <property type="match status" value="1"/>
</dbReference>
<organism evidence="3 4">
    <name type="scientific">Anaerocolumna chitinilytica</name>
    <dbReference type="NCBI Taxonomy" id="1727145"/>
    <lineage>
        <taxon>Bacteria</taxon>
        <taxon>Bacillati</taxon>
        <taxon>Bacillota</taxon>
        <taxon>Clostridia</taxon>
        <taxon>Lachnospirales</taxon>
        <taxon>Lachnospiraceae</taxon>
        <taxon>Anaerocolumna</taxon>
    </lineage>
</organism>
<dbReference type="PANTHER" id="PTHR30204:SF97">
    <property type="entry name" value="MERR FAMILY REGULATORY PROTEIN"/>
    <property type="match status" value="1"/>
</dbReference>
<dbReference type="CDD" id="cd01107">
    <property type="entry name" value="HTH_BmrR"/>
    <property type="match status" value="1"/>
</dbReference>
<dbReference type="PROSITE" id="PS50937">
    <property type="entry name" value="HTH_MERR_2"/>
    <property type="match status" value="1"/>
</dbReference>
<dbReference type="SUPFAM" id="SSF55136">
    <property type="entry name" value="Probable bacterial effector-binding domain"/>
    <property type="match status" value="1"/>
</dbReference>
<sequence>MLKIGDFSKLSRISIRMLRHYDEMGLLIPKQTDHYTNYRYYNEEQLADAGRIISLKDMGFSLSTMKEIMKKYDDPKALSDFLVVKHTEMQAEETEIKQRLLLLETAIKRLREDDKVMNYNVILKAIPKRYVASVRKTIPSYNQEEILWKILMSETASLEMTPEDNCCSLAIFHDEGYKDSDVDIEIQMSVKGIYENTENVIFKTVPEVQTASATYKGSYEQITEVNQTVANWVRDNGYEFNGAMFCIYHVSPAQTMNPDDLVTEICYPIKKK</sequence>
<dbReference type="KEGG" id="acht:bsdcttw_29580"/>
<dbReference type="InterPro" id="IPR029442">
    <property type="entry name" value="GyrI-like"/>
</dbReference>
<feature type="domain" description="HTH merR-type" evidence="2">
    <location>
        <begin position="1"/>
        <end position="71"/>
    </location>
</feature>
<dbReference type="InterPro" id="IPR047057">
    <property type="entry name" value="MerR_fam"/>
</dbReference>
<protein>
    <submittedName>
        <fullName evidence="3">MerR family transcriptional regulator</fullName>
    </submittedName>
</protein>
<dbReference type="GO" id="GO:0003700">
    <property type="term" value="F:DNA-binding transcription factor activity"/>
    <property type="evidence" value="ECO:0007669"/>
    <property type="project" value="InterPro"/>
</dbReference>
<dbReference type="SMART" id="SM00871">
    <property type="entry name" value="AraC_E_bind"/>
    <property type="match status" value="1"/>
</dbReference>
<name>A0A7I8DQH5_9FIRM</name>
<dbReference type="AlphaFoldDB" id="A0A7I8DQH5"/>